<dbReference type="EMBL" id="NFLJ01000024">
    <property type="protein sequence ID" value="OUQ33795.1"/>
    <property type="molecule type" value="Genomic_DNA"/>
</dbReference>
<name>A0A1Y4SV54_9FIRM</name>
<reference evidence="1 2" key="1">
    <citation type="journal article" date="2018" name="BMC Genomics">
        <title>Whole genome sequencing and function prediction of 133 gut anaerobes isolated from chicken caecum in pure cultures.</title>
        <authorList>
            <person name="Medvecky M."/>
            <person name="Cejkova D."/>
            <person name="Polansky O."/>
            <person name="Karasova D."/>
            <person name="Kubasova T."/>
            <person name="Cizek A."/>
            <person name="Rychlik I."/>
        </authorList>
    </citation>
    <scope>NUCLEOTIDE SEQUENCE [LARGE SCALE GENOMIC DNA]</scope>
    <source>
        <strain evidence="1 2">An13</strain>
    </source>
</reference>
<evidence type="ECO:0000313" key="1">
    <source>
        <dbReference type="EMBL" id="OUQ33795.1"/>
    </source>
</evidence>
<dbReference type="RefSeq" id="WP_087358456.1">
    <property type="nucleotide sequence ID" value="NZ_AP031415.1"/>
</dbReference>
<gene>
    <name evidence="1" type="ORF">B5E75_08785</name>
</gene>
<organism evidence="1 2">
    <name type="scientific">Massilimicrobiota timonensis</name>
    <dbReference type="NCBI Taxonomy" id="1776392"/>
    <lineage>
        <taxon>Bacteria</taxon>
        <taxon>Bacillati</taxon>
        <taxon>Bacillota</taxon>
        <taxon>Erysipelotrichia</taxon>
        <taxon>Erysipelotrichales</taxon>
        <taxon>Erysipelotrichaceae</taxon>
        <taxon>Massilimicrobiota</taxon>
    </lineage>
</organism>
<dbReference type="OrthoDB" id="1644859at2"/>
<accession>A0A1Y4SV54</accession>
<proteinExistence type="predicted"/>
<protein>
    <submittedName>
        <fullName evidence="1">Uncharacterized protein</fullName>
    </submittedName>
</protein>
<comment type="caution">
    <text evidence="1">The sequence shown here is derived from an EMBL/GenBank/DDBJ whole genome shotgun (WGS) entry which is preliminary data.</text>
</comment>
<sequence>MANEGKRCYCRCIQDMRMQIGKEELTIFHHNQIYACMVRTGDKEVSFYKIYGEEFSLSCSETEFKEYFRFVKYKSSDEKL</sequence>
<evidence type="ECO:0000313" key="2">
    <source>
        <dbReference type="Proteomes" id="UP000195305"/>
    </source>
</evidence>
<dbReference type="AlphaFoldDB" id="A0A1Y4SV54"/>
<keyword evidence="2" id="KW-1185">Reference proteome</keyword>
<dbReference type="Proteomes" id="UP000195305">
    <property type="component" value="Unassembled WGS sequence"/>
</dbReference>